<dbReference type="InterPro" id="IPR055701">
    <property type="entry name" value="DUF7277"/>
</dbReference>
<evidence type="ECO:0000313" key="4">
    <source>
        <dbReference type="Proteomes" id="UP000221110"/>
    </source>
</evidence>
<dbReference type="Proteomes" id="UP000221110">
    <property type="component" value="Segment"/>
</dbReference>
<organism evidence="3 4">
    <name type="scientific">Aeromonas phage AS-gz</name>
    <dbReference type="NCBI Taxonomy" id="2026082"/>
    <lineage>
        <taxon>Viruses</taxon>
        <taxon>Duplodnaviria</taxon>
        <taxon>Heunggongvirae</taxon>
        <taxon>Uroviricota</taxon>
        <taxon>Caudoviricetes</taxon>
        <taxon>Pantevenvirales</taxon>
        <taxon>Straboviridae</taxon>
        <taxon>Tulanevirus</taxon>
        <taxon>Tulanevirus asgz</taxon>
    </lineage>
</organism>
<dbReference type="KEGG" id="vg:40089524"/>
<feature type="domain" description="DUF7275" evidence="1">
    <location>
        <begin position="100"/>
        <end position="278"/>
    </location>
</feature>
<evidence type="ECO:0000259" key="1">
    <source>
        <dbReference type="Pfam" id="PF23940"/>
    </source>
</evidence>
<dbReference type="RefSeq" id="YP_009613154.1">
    <property type="nucleotide sequence ID" value="NC_042019.1"/>
</dbReference>
<dbReference type="GeneID" id="40089524"/>
<sequence>MIIVGSRAFQAVLTPTVAPTVNMDHDFIACEDEWNEYQARMQGRTIEVKNPNVRAFVVGDGKSRCCYHEAYIVQPGSSDEMIYKLMDTVPGKDVYATPEILLAMKMAHRFKKNTRNFIKTMMHIHELREFGIVMGPEHVEIFKKREQESLNYGHPKLNVGKGAFFKDDIYTYDHDTIHEAVAVDGIPAYRSYMVDGAEVMTSKEKFFNCSRHIQLMGVYEESCVLALERCLIPFPGKVQPYKAFQMALEKVCTSITSGWFREFAWENYCDVVKIYADQVRAGNSYDELFKRNQHLLKIHSK</sequence>
<reference evidence="3 4" key="1">
    <citation type="submission" date="2017-07" db="EMBL/GenBank/DDBJ databases">
        <title>In vitro design and evaluation of phage cocktails against multidrug-resistant Aeromonas salmonicida.</title>
        <authorList>
            <person name="Chen L."/>
            <person name="Yuan S."/>
            <person name="Ma Y."/>
        </authorList>
    </citation>
    <scope>NUCLEOTIDE SEQUENCE [LARGE SCALE GENOMIC DNA]</scope>
</reference>
<dbReference type="Pfam" id="PF23942">
    <property type="entry name" value="DUF7277"/>
    <property type="match status" value="1"/>
</dbReference>
<protein>
    <submittedName>
        <fullName evidence="3">Uncharacterized protein</fullName>
    </submittedName>
</protein>
<name>A0A223LFC6_9CAUD</name>
<keyword evidence="4" id="KW-1185">Reference proteome</keyword>
<evidence type="ECO:0000313" key="3">
    <source>
        <dbReference type="EMBL" id="ASU00703.1"/>
    </source>
</evidence>
<dbReference type="EMBL" id="MF479730">
    <property type="protein sequence ID" value="ASU00703.1"/>
    <property type="molecule type" value="Genomic_DNA"/>
</dbReference>
<dbReference type="Pfam" id="PF23940">
    <property type="entry name" value="DUF7275"/>
    <property type="match status" value="1"/>
</dbReference>
<evidence type="ECO:0000259" key="2">
    <source>
        <dbReference type="Pfam" id="PF23942"/>
    </source>
</evidence>
<dbReference type="InterPro" id="IPR055699">
    <property type="entry name" value="DUF7275"/>
</dbReference>
<accession>A0A223LFC6</accession>
<proteinExistence type="predicted"/>
<feature type="domain" description="DUF7277" evidence="2">
    <location>
        <begin position="1"/>
        <end position="85"/>
    </location>
</feature>